<gene>
    <name evidence="2" type="ORF">JFP838_pA0131</name>
</gene>
<protein>
    <submittedName>
        <fullName evidence="2">Uncharacterized protein</fullName>
    </submittedName>
</protein>
<keyword evidence="1" id="KW-0812">Transmembrane</keyword>
<accession>A0A140GR88</accession>
<dbReference type="EMBL" id="CP013615">
    <property type="protein sequence ID" value="AMN31047.1"/>
    <property type="molecule type" value="Genomic_DNA"/>
</dbReference>
<name>A0A140GR88_CLOPF</name>
<evidence type="ECO:0000313" key="3">
    <source>
        <dbReference type="Proteomes" id="UP000070260"/>
    </source>
</evidence>
<reference evidence="2 3" key="1">
    <citation type="journal article" date="2016" name="PLoS ONE">
        <title>Plasmid Characterization and Chromosome Analysis of Two netF+ Clostridium perfringens Isolates Associated with Foal and Canine Necrotizing Enteritis.</title>
        <authorList>
            <person name="Mehdizadeh Gohari I."/>
            <person name="Kropinski A.M."/>
            <person name="Weese S.J."/>
            <person name="Parreira V.R."/>
            <person name="Whitehead A.E."/>
            <person name="Boerlin P."/>
            <person name="Prescott J.F."/>
        </authorList>
    </citation>
    <scope>NUCLEOTIDE SEQUENCE [LARGE SCALE GENOMIC DNA]</scope>
    <source>
        <strain evidence="2 3">JP838</strain>
        <plasmid evidence="3">Plasmid pJFP838A</plasmid>
    </source>
</reference>
<feature type="transmembrane region" description="Helical" evidence="1">
    <location>
        <begin position="57"/>
        <end position="85"/>
    </location>
</feature>
<organism evidence="2 3">
    <name type="scientific">Clostridium perfringens</name>
    <dbReference type="NCBI Taxonomy" id="1502"/>
    <lineage>
        <taxon>Bacteria</taxon>
        <taxon>Bacillati</taxon>
        <taxon>Bacillota</taxon>
        <taxon>Clostridia</taxon>
        <taxon>Eubacteriales</taxon>
        <taxon>Clostridiaceae</taxon>
        <taxon>Clostridium</taxon>
    </lineage>
</organism>
<dbReference type="RefSeq" id="WP_162485262.1">
    <property type="nucleotide sequence ID" value="NZ_CATNZX010000001.1"/>
</dbReference>
<sequence length="173" mass="20289">MLLIIATVTAYVCFFIDTILLIKLSKINEERNSFIISNNNVYNCFSKESRKRNKIKFIIIGIVTILYFILTLFYVGDFLVIMLIFNSFTLNIEEHVLNGLLGDEEILSKKGKKITYSQIEKLLVSKEREYYNVKYTLKDSTFSEKLTCLLNEDEYNNLKKFISDKKIDLVETF</sequence>
<dbReference type="PATRIC" id="fig|1502.177.peg.3339"/>
<keyword evidence="1" id="KW-1133">Transmembrane helix</keyword>
<evidence type="ECO:0000256" key="1">
    <source>
        <dbReference type="SAM" id="Phobius"/>
    </source>
</evidence>
<proteinExistence type="predicted"/>
<feature type="transmembrane region" description="Helical" evidence="1">
    <location>
        <begin position="6"/>
        <end position="24"/>
    </location>
</feature>
<dbReference type="AlphaFoldDB" id="A0A140GR88"/>
<keyword evidence="2" id="KW-0614">Plasmid</keyword>
<keyword evidence="1" id="KW-0472">Membrane</keyword>
<dbReference type="Proteomes" id="UP000070260">
    <property type="component" value="Plasmid pJFP838A"/>
</dbReference>
<evidence type="ECO:0000313" key="2">
    <source>
        <dbReference type="EMBL" id="AMN31047.1"/>
    </source>
</evidence>
<geneLocation type="plasmid" evidence="2 3">
    <name>pJFP838A</name>
</geneLocation>